<protein>
    <submittedName>
        <fullName evidence="1">Uncharacterized protein</fullName>
    </submittedName>
</protein>
<accession>A0A0E9UFY8</accession>
<dbReference type="AlphaFoldDB" id="A0A0E9UFY8"/>
<dbReference type="EMBL" id="GBXM01044402">
    <property type="protein sequence ID" value="JAH64175.1"/>
    <property type="molecule type" value="Transcribed_RNA"/>
</dbReference>
<reference evidence="1" key="1">
    <citation type="submission" date="2014-11" db="EMBL/GenBank/DDBJ databases">
        <authorList>
            <person name="Amaro Gonzalez C."/>
        </authorList>
    </citation>
    <scope>NUCLEOTIDE SEQUENCE</scope>
</reference>
<sequence length="20" mass="2295">MLSGHGRIAQETVELFCQKF</sequence>
<reference evidence="1" key="2">
    <citation type="journal article" date="2015" name="Fish Shellfish Immunol.">
        <title>Early steps in the European eel (Anguilla anguilla)-Vibrio vulnificus interaction in the gills: Role of the RtxA13 toxin.</title>
        <authorList>
            <person name="Callol A."/>
            <person name="Pajuelo D."/>
            <person name="Ebbesson L."/>
            <person name="Teles M."/>
            <person name="MacKenzie S."/>
            <person name="Amaro C."/>
        </authorList>
    </citation>
    <scope>NUCLEOTIDE SEQUENCE</scope>
</reference>
<proteinExistence type="predicted"/>
<organism evidence="1">
    <name type="scientific">Anguilla anguilla</name>
    <name type="common">European freshwater eel</name>
    <name type="synonym">Muraena anguilla</name>
    <dbReference type="NCBI Taxonomy" id="7936"/>
    <lineage>
        <taxon>Eukaryota</taxon>
        <taxon>Metazoa</taxon>
        <taxon>Chordata</taxon>
        <taxon>Craniata</taxon>
        <taxon>Vertebrata</taxon>
        <taxon>Euteleostomi</taxon>
        <taxon>Actinopterygii</taxon>
        <taxon>Neopterygii</taxon>
        <taxon>Teleostei</taxon>
        <taxon>Anguilliformes</taxon>
        <taxon>Anguillidae</taxon>
        <taxon>Anguilla</taxon>
    </lineage>
</organism>
<evidence type="ECO:0000313" key="1">
    <source>
        <dbReference type="EMBL" id="JAH64175.1"/>
    </source>
</evidence>
<name>A0A0E9UFY8_ANGAN</name>